<dbReference type="KEGG" id="nta:107809149"/>
<dbReference type="RefSeq" id="XP_016489227.1">
    <property type="nucleotide sequence ID" value="XM_016633741.1"/>
</dbReference>
<dbReference type="AlphaFoldDB" id="A0A1S4BK83"/>
<dbReference type="PaxDb" id="4097-A0A1S4BK83"/>
<evidence type="ECO:0000256" key="2">
    <source>
        <dbReference type="SAM" id="MobiDB-lite"/>
    </source>
</evidence>
<protein>
    <submittedName>
        <fullName evidence="3">Involucrin-like</fullName>
    </submittedName>
</protein>
<feature type="compositionally biased region" description="Polar residues" evidence="2">
    <location>
        <begin position="283"/>
        <end position="304"/>
    </location>
</feature>
<feature type="region of interest" description="Disordered" evidence="2">
    <location>
        <begin position="1"/>
        <end position="42"/>
    </location>
</feature>
<feature type="compositionally biased region" description="Acidic residues" evidence="2">
    <location>
        <begin position="267"/>
        <end position="278"/>
    </location>
</feature>
<evidence type="ECO:0000313" key="3">
    <source>
        <dbReference type="RefSeq" id="XP_016489227.1"/>
    </source>
</evidence>
<feature type="coiled-coil region" evidence="1">
    <location>
        <begin position="157"/>
        <end position="205"/>
    </location>
</feature>
<reference evidence="3" key="1">
    <citation type="submission" date="2025-08" db="UniProtKB">
        <authorList>
            <consortium name="RefSeq"/>
        </authorList>
    </citation>
    <scope>IDENTIFICATION</scope>
</reference>
<feature type="compositionally biased region" description="Low complexity" evidence="2">
    <location>
        <begin position="250"/>
        <end position="266"/>
    </location>
</feature>
<keyword evidence="1" id="KW-0175">Coiled coil</keyword>
<evidence type="ECO:0000256" key="1">
    <source>
        <dbReference type="SAM" id="Coils"/>
    </source>
</evidence>
<feature type="compositionally biased region" description="Polar residues" evidence="2">
    <location>
        <begin position="11"/>
        <end position="20"/>
    </location>
</feature>
<proteinExistence type="predicted"/>
<sequence>MLNRTGVSGPASGTSVSLQNPRLEDKQPKRRHSSMAGEKNKRVKIVALESSPIVVVTSPLLEPVIDTVMIDDDEEATTATSSPPVAPDHEESVPFRLSLVHGNLEQSYAAPYEDPQRKRNRLIREKEEISSARDRFLPKREQSVARLSELETKSTEAIVLEACLQQSEQEVETLSQQIYPLKVALNSKTEELAAAGAKHTQLEEKYRKAIEHNKIFGSIVCDLDVSLRSVRSTQESLSAELELAAKNGLPAEPDASGSSGSSSETSGTEEEAEDEDVEGQTGEGQNIEPSADLSTSPGGTNTSLPPGPRDAAV</sequence>
<gene>
    <name evidence="3" type="primary">LOC107809149</name>
</gene>
<organism evidence="3">
    <name type="scientific">Nicotiana tabacum</name>
    <name type="common">Common tobacco</name>
    <dbReference type="NCBI Taxonomy" id="4097"/>
    <lineage>
        <taxon>Eukaryota</taxon>
        <taxon>Viridiplantae</taxon>
        <taxon>Streptophyta</taxon>
        <taxon>Embryophyta</taxon>
        <taxon>Tracheophyta</taxon>
        <taxon>Spermatophyta</taxon>
        <taxon>Magnoliopsida</taxon>
        <taxon>eudicotyledons</taxon>
        <taxon>Gunneridae</taxon>
        <taxon>Pentapetalae</taxon>
        <taxon>asterids</taxon>
        <taxon>lamiids</taxon>
        <taxon>Solanales</taxon>
        <taxon>Solanaceae</taxon>
        <taxon>Nicotianoideae</taxon>
        <taxon>Nicotianeae</taxon>
        <taxon>Nicotiana</taxon>
    </lineage>
</organism>
<name>A0A1S4BK83_TOBAC</name>
<accession>A0A1S4BK83</accession>
<feature type="region of interest" description="Disordered" evidence="2">
    <location>
        <begin position="245"/>
        <end position="313"/>
    </location>
</feature>